<evidence type="ECO:0000256" key="4">
    <source>
        <dbReference type="ARBA" id="ARBA00022989"/>
    </source>
</evidence>
<feature type="domain" description="VTT" evidence="7">
    <location>
        <begin position="69"/>
        <end position="180"/>
    </location>
</feature>
<evidence type="ECO:0000313" key="8">
    <source>
        <dbReference type="EMBL" id="MBB5204056.1"/>
    </source>
</evidence>
<dbReference type="EMBL" id="JACHHO010000001">
    <property type="protein sequence ID" value="MBB5204056.1"/>
    <property type="molecule type" value="Genomic_DNA"/>
</dbReference>
<keyword evidence="5 6" id="KW-0472">Membrane</keyword>
<accession>A0A840S4U8</accession>
<evidence type="ECO:0000256" key="1">
    <source>
        <dbReference type="ARBA" id="ARBA00004651"/>
    </source>
</evidence>
<feature type="transmembrane region" description="Helical" evidence="6">
    <location>
        <begin position="55"/>
        <end position="81"/>
    </location>
</feature>
<reference evidence="8 9" key="1">
    <citation type="submission" date="2020-08" db="EMBL/GenBank/DDBJ databases">
        <title>Genomic Encyclopedia of Type Strains, Phase IV (KMG-IV): sequencing the most valuable type-strain genomes for metagenomic binning, comparative biology and taxonomic classification.</title>
        <authorList>
            <person name="Goeker M."/>
        </authorList>
    </citation>
    <scope>NUCLEOTIDE SEQUENCE [LARGE SCALE GENOMIC DNA]</scope>
    <source>
        <strain evidence="8 9">DSM 23958</strain>
    </source>
</reference>
<dbReference type="PANTHER" id="PTHR12677:SF59">
    <property type="entry name" value="GOLGI APPARATUS MEMBRANE PROTEIN TVP38-RELATED"/>
    <property type="match status" value="1"/>
</dbReference>
<dbReference type="PANTHER" id="PTHR12677">
    <property type="entry name" value="GOLGI APPARATUS MEMBRANE PROTEIN TVP38-RELATED"/>
    <property type="match status" value="1"/>
</dbReference>
<feature type="transmembrane region" description="Helical" evidence="6">
    <location>
        <begin position="195"/>
        <end position="215"/>
    </location>
</feature>
<keyword evidence="2 6" id="KW-1003">Cell membrane</keyword>
<keyword evidence="4 6" id="KW-1133">Transmembrane helix</keyword>
<comment type="caution">
    <text evidence="6">Lacks conserved residue(s) required for the propagation of feature annotation.</text>
</comment>
<organism evidence="8 9">
    <name type="scientific">Inhella inkyongensis</name>
    <dbReference type="NCBI Taxonomy" id="392593"/>
    <lineage>
        <taxon>Bacteria</taxon>
        <taxon>Pseudomonadati</taxon>
        <taxon>Pseudomonadota</taxon>
        <taxon>Betaproteobacteria</taxon>
        <taxon>Burkholderiales</taxon>
        <taxon>Sphaerotilaceae</taxon>
        <taxon>Inhella</taxon>
    </lineage>
</organism>
<feature type="transmembrane region" description="Helical" evidence="6">
    <location>
        <begin position="128"/>
        <end position="152"/>
    </location>
</feature>
<proteinExistence type="inferred from homology"/>
<comment type="similarity">
    <text evidence="6">Belongs to the TVP38/TMEM64 family.</text>
</comment>
<gene>
    <name evidence="8" type="ORF">HNQ51_001349</name>
</gene>
<dbReference type="RefSeq" id="WP_175423629.1">
    <property type="nucleotide sequence ID" value="NZ_CP040709.1"/>
</dbReference>
<dbReference type="Proteomes" id="UP000554837">
    <property type="component" value="Unassembled WGS sequence"/>
</dbReference>
<name>A0A840S4U8_9BURK</name>
<evidence type="ECO:0000256" key="3">
    <source>
        <dbReference type="ARBA" id="ARBA00022692"/>
    </source>
</evidence>
<keyword evidence="3 6" id="KW-0812">Transmembrane</keyword>
<evidence type="ECO:0000313" key="9">
    <source>
        <dbReference type="Proteomes" id="UP000554837"/>
    </source>
</evidence>
<protein>
    <recommendedName>
        <fullName evidence="6">TVP38/TMEM64 family membrane protein</fullName>
    </recommendedName>
</protein>
<comment type="caution">
    <text evidence="8">The sequence shown here is derived from an EMBL/GenBank/DDBJ whole genome shotgun (WGS) entry which is preliminary data.</text>
</comment>
<comment type="subcellular location">
    <subcellularLocation>
        <location evidence="1 6">Cell membrane</location>
        <topology evidence="1 6">Multi-pass membrane protein</topology>
    </subcellularLocation>
</comment>
<dbReference type="GO" id="GO:0005886">
    <property type="term" value="C:plasma membrane"/>
    <property type="evidence" value="ECO:0007669"/>
    <property type="project" value="UniProtKB-SubCell"/>
</dbReference>
<evidence type="ECO:0000256" key="6">
    <source>
        <dbReference type="RuleBase" id="RU366058"/>
    </source>
</evidence>
<sequence length="222" mass="23236">MTPSPRRKLILLAVLALALIALALVWQFSPAAQWLSPLKAVEQVQQLLHAMGWPWLLAAFVLGGCLALPLSLLCLLAVLALGPLPGIAFCLSGGSLIALPSFALGRALGRQAVEQLAGPKVQALNALVGRRGLLAVIAVRLVPAAPFAVVNLALGATLVGWRDFLLGNVIGMLPMVLTTAWLAPQILQQLQNPSGLGWAGLAGVIALVAGATWALKRWARQL</sequence>
<keyword evidence="9" id="KW-1185">Reference proteome</keyword>
<feature type="transmembrane region" description="Helical" evidence="6">
    <location>
        <begin position="164"/>
        <end position="183"/>
    </location>
</feature>
<evidence type="ECO:0000256" key="5">
    <source>
        <dbReference type="ARBA" id="ARBA00023136"/>
    </source>
</evidence>
<dbReference type="InterPro" id="IPR032816">
    <property type="entry name" value="VTT_dom"/>
</dbReference>
<dbReference type="InterPro" id="IPR015414">
    <property type="entry name" value="TMEM64"/>
</dbReference>
<dbReference type="Pfam" id="PF09335">
    <property type="entry name" value="VTT_dom"/>
    <property type="match status" value="1"/>
</dbReference>
<evidence type="ECO:0000259" key="7">
    <source>
        <dbReference type="Pfam" id="PF09335"/>
    </source>
</evidence>
<evidence type="ECO:0000256" key="2">
    <source>
        <dbReference type="ARBA" id="ARBA00022475"/>
    </source>
</evidence>
<dbReference type="AlphaFoldDB" id="A0A840S4U8"/>